<keyword evidence="1" id="KW-0472">Membrane</keyword>
<proteinExistence type="predicted"/>
<gene>
    <name evidence="2" type="primary">THSD7BA</name>
</gene>
<protein>
    <submittedName>
        <fullName evidence="2">Thrombospondin, type I, domain containing 7Ba</fullName>
    </submittedName>
</protein>
<organism evidence="2">
    <name type="scientific">Nothobranchius furzeri</name>
    <name type="common">Turquoise killifish</name>
    <dbReference type="NCBI Taxonomy" id="105023"/>
    <lineage>
        <taxon>Eukaryota</taxon>
        <taxon>Metazoa</taxon>
        <taxon>Chordata</taxon>
        <taxon>Craniata</taxon>
        <taxon>Vertebrata</taxon>
        <taxon>Euteleostomi</taxon>
        <taxon>Actinopterygii</taxon>
        <taxon>Neopterygii</taxon>
        <taxon>Teleostei</taxon>
        <taxon>Neoteleostei</taxon>
        <taxon>Acanthomorphata</taxon>
        <taxon>Ovalentaria</taxon>
        <taxon>Atherinomorphae</taxon>
        <taxon>Cyprinodontiformes</taxon>
        <taxon>Nothobranchiidae</taxon>
        <taxon>Nothobranchius</taxon>
    </lineage>
</organism>
<name>A0A1A8UC44_NOTFU</name>
<evidence type="ECO:0000256" key="1">
    <source>
        <dbReference type="SAM" id="Phobius"/>
    </source>
</evidence>
<dbReference type="AlphaFoldDB" id="A0A1A8UC44"/>
<reference evidence="2" key="1">
    <citation type="submission" date="2016-05" db="EMBL/GenBank/DDBJ databases">
        <authorList>
            <person name="Lavstsen T."/>
            <person name="Jespersen J.S."/>
        </authorList>
    </citation>
    <scope>NUCLEOTIDE SEQUENCE</scope>
    <source>
        <tissue evidence="2">Brain</tissue>
    </source>
</reference>
<feature type="transmembrane region" description="Helical" evidence="1">
    <location>
        <begin position="14"/>
        <end position="31"/>
    </location>
</feature>
<sequence>HGQNTHTHTQSYRYSRFVCFIKLFTLFLYMWSKLFSASADSHQMLTNLLKCL</sequence>
<reference evidence="2" key="2">
    <citation type="submission" date="2016-06" db="EMBL/GenBank/DDBJ databases">
        <title>The genome of a short-lived fish provides insights into sex chromosome evolution and the genetic control of aging.</title>
        <authorList>
            <person name="Reichwald K."/>
            <person name="Felder M."/>
            <person name="Petzold A."/>
            <person name="Koch P."/>
            <person name="Groth M."/>
            <person name="Platzer M."/>
        </authorList>
    </citation>
    <scope>NUCLEOTIDE SEQUENCE</scope>
    <source>
        <tissue evidence="2">Brain</tissue>
    </source>
</reference>
<dbReference type="EMBL" id="HAEJ01004430">
    <property type="protein sequence ID" value="SBS44887.1"/>
    <property type="molecule type" value="Transcribed_RNA"/>
</dbReference>
<keyword evidence="1" id="KW-0812">Transmembrane</keyword>
<keyword evidence="1" id="KW-1133">Transmembrane helix</keyword>
<evidence type="ECO:0000313" key="2">
    <source>
        <dbReference type="EMBL" id="SBS44887.1"/>
    </source>
</evidence>
<feature type="non-terminal residue" evidence="2">
    <location>
        <position position="1"/>
    </location>
</feature>
<accession>A0A1A8UC44</accession>